<dbReference type="EMBL" id="CP046455">
    <property type="protein sequence ID" value="QGU05978.1"/>
    <property type="molecule type" value="Genomic_DNA"/>
</dbReference>
<organism evidence="1 2">
    <name type="scientific">Corynebacterium occultum</name>
    <dbReference type="NCBI Taxonomy" id="2675219"/>
    <lineage>
        <taxon>Bacteria</taxon>
        <taxon>Bacillati</taxon>
        <taxon>Actinomycetota</taxon>
        <taxon>Actinomycetes</taxon>
        <taxon>Mycobacteriales</taxon>
        <taxon>Corynebacteriaceae</taxon>
        <taxon>Corynebacterium</taxon>
    </lineage>
</organism>
<keyword evidence="2" id="KW-1185">Reference proteome</keyword>
<sequence>MCVWGRGCPHLPGVGAAFSTHINQNGCISSPNYRWEDIPAAAILSAELGHPVEVATGVTAMAAIELLSRPLGESDVAISGSTLYFYAREVVAHAWMFHGAVHRPHQGRDPRPFRHIAISGEFLNISLDLPGHIHPLSNTGVLHAARARGVEAVDFGHLVHQAAQLPLAREIFDARARLLVELIRLAVDVVGPDSLVFAGEAFTLDPQELQLIIAMLREHQGGPGDFRIQRAGRNILRNAARQVALYRLWQDPLATLSSSPKGHGRP</sequence>
<dbReference type="SUPFAM" id="SSF53067">
    <property type="entry name" value="Actin-like ATPase domain"/>
    <property type="match status" value="1"/>
</dbReference>
<proteinExistence type="predicted"/>
<dbReference type="KEGG" id="cok:COCCU_00035"/>
<reference evidence="1 2" key="1">
    <citation type="submission" date="2019-11" db="EMBL/GenBank/DDBJ databases">
        <title>Complete genome sequence of Corynebacterium kalinowskii 1959, a novel Corynebacterium species isolated from soil of a small paddock in Vilsendorf, Germany.</title>
        <authorList>
            <person name="Schaffert L."/>
            <person name="Ruwe M."/>
            <person name="Milse J."/>
            <person name="Hanuschka K."/>
            <person name="Ortseifen V."/>
            <person name="Droste J."/>
            <person name="Brandt D."/>
            <person name="Schlueter L."/>
            <person name="Kutter Y."/>
            <person name="Vinke S."/>
            <person name="Viehoefer P."/>
            <person name="Jacob L."/>
            <person name="Luebke N.-C."/>
            <person name="Schulte-Berndt E."/>
            <person name="Hain C."/>
            <person name="Linder M."/>
            <person name="Schmidt P."/>
            <person name="Wollenschlaeger L."/>
            <person name="Luttermann T."/>
            <person name="Thieme E."/>
            <person name="Hassa J."/>
            <person name="Haak M."/>
            <person name="Wittchen M."/>
            <person name="Mentz A."/>
            <person name="Persicke M."/>
            <person name="Busche T."/>
            <person name="Ruckert C."/>
        </authorList>
    </citation>
    <scope>NUCLEOTIDE SEQUENCE [LARGE SCALE GENOMIC DNA]</scope>
    <source>
        <strain evidence="1 2">2039</strain>
    </source>
</reference>
<protein>
    <submittedName>
        <fullName evidence="1">Uncharacterized protein</fullName>
    </submittedName>
</protein>
<dbReference type="InterPro" id="IPR043129">
    <property type="entry name" value="ATPase_NBD"/>
</dbReference>
<gene>
    <name evidence="1" type="ORF">COCCU_00035</name>
</gene>
<accession>A0A6B8WHH7</accession>
<name>A0A6B8WHH7_9CORY</name>
<evidence type="ECO:0000313" key="2">
    <source>
        <dbReference type="Proteomes" id="UP000424462"/>
    </source>
</evidence>
<dbReference type="Gene3D" id="3.30.420.40">
    <property type="match status" value="2"/>
</dbReference>
<evidence type="ECO:0000313" key="1">
    <source>
        <dbReference type="EMBL" id="QGU05978.1"/>
    </source>
</evidence>
<dbReference type="AlphaFoldDB" id="A0A6B8WHH7"/>
<dbReference type="Proteomes" id="UP000424462">
    <property type="component" value="Chromosome"/>
</dbReference>